<protein>
    <submittedName>
        <fullName evidence="4">Amidohydrolase family protein</fullName>
    </submittedName>
</protein>
<evidence type="ECO:0000313" key="4">
    <source>
        <dbReference type="EMBL" id="MEQ2457479.1"/>
    </source>
</evidence>
<dbReference type="InterPro" id="IPR011059">
    <property type="entry name" value="Metal-dep_hydrolase_composite"/>
</dbReference>
<organism evidence="4 5">
    <name type="scientific">Flavonifractor hominis</name>
    <dbReference type="NCBI Taxonomy" id="3133178"/>
    <lineage>
        <taxon>Bacteria</taxon>
        <taxon>Bacillati</taxon>
        <taxon>Bacillota</taxon>
        <taxon>Clostridia</taxon>
        <taxon>Eubacteriales</taxon>
        <taxon>Oscillospiraceae</taxon>
        <taxon>Flavonifractor</taxon>
    </lineage>
</organism>
<dbReference type="PANTHER" id="PTHR11647">
    <property type="entry name" value="HYDRANTOINASE/DIHYDROPYRIMIDINASE FAMILY MEMBER"/>
    <property type="match status" value="1"/>
</dbReference>
<proteinExistence type="predicted"/>
<dbReference type="SUPFAM" id="SSF51556">
    <property type="entry name" value="Metallo-dependent hydrolases"/>
    <property type="match status" value="1"/>
</dbReference>
<dbReference type="EMBL" id="JBBMFT010000015">
    <property type="protein sequence ID" value="MEQ2457479.1"/>
    <property type="molecule type" value="Genomic_DNA"/>
</dbReference>
<dbReference type="InterPro" id="IPR032466">
    <property type="entry name" value="Metal_Hydrolase"/>
</dbReference>
<gene>
    <name evidence="4" type="ORF">WMO45_13205</name>
</gene>
<feature type="domain" description="Amidohydrolase-related" evidence="2">
    <location>
        <begin position="50"/>
        <end position="202"/>
    </location>
</feature>
<comment type="cofactor">
    <cofactor evidence="1">
        <name>Zn(2+)</name>
        <dbReference type="ChEBI" id="CHEBI:29105"/>
    </cofactor>
</comment>
<name>A0ABV1ETU2_9FIRM</name>
<evidence type="ECO:0000259" key="2">
    <source>
        <dbReference type="Pfam" id="PF01979"/>
    </source>
</evidence>
<dbReference type="Gene3D" id="3.30.1490.130">
    <property type="entry name" value="D-aminoacylase. Domain 3"/>
    <property type="match status" value="1"/>
</dbReference>
<accession>A0ABV1ETU2</accession>
<feature type="domain" description="Amidohydrolase 3" evidence="3">
    <location>
        <begin position="321"/>
        <end position="432"/>
    </location>
</feature>
<evidence type="ECO:0000256" key="1">
    <source>
        <dbReference type="ARBA" id="ARBA00001947"/>
    </source>
</evidence>
<dbReference type="SUPFAM" id="SSF51338">
    <property type="entry name" value="Composite domain of metallo-dependent hydrolases"/>
    <property type="match status" value="1"/>
</dbReference>
<dbReference type="InterPro" id="IPR006680">
    <property type="entry name" value="Amidohydro-rel"/>
</dbReference>
<dbReference type="Pfam" id="PF07969">
    <property type="entry name" value="Amidohydro_3"/>
    <property type="match status" value="1"/>
</dbReference>
<reference evidence="4 5" key="1">
    <citation type="submission" date="2024-03" db="EMBL/GenBank/DDBJ databases">
        <title>Human intestinal bacterial collection.</title>
        <authorList>
            <person name="Pauvert C."/>
            <person name="Hitch T.C.A."/>
            <person name="Clavel T."/>
        </authorList>
    </citation>
    <scope>NUCLEOTIDE SEQUENCE [LARGE SCALE GENOMIC DNA]</scope>
    <source>
        <strain evidence="4 5">CLA-AP-H34</strain>
    </source>
</reference>
<sequence>MRTLIKNGTIVDPASRVHARNNLLLEDGRVLATVQDEPEADVVLDAAGKYVCPGFIDLHMHEDPYDPQQDRLVPSIMTSMLRMGVTTAIGGNCGINTVSPIKYLELMDRDGGPVNMGLLAGHTFLREQAGHQDKYTAVTPDELERTARLADQALEAGCFGVSFGIRYVPGITMEEMVTTARGCRGSNRFIAAHVRDDAEHIFSAVQELIDVGRALDIPVQNSHVGSMGGFGQMERLLAMMDTCRANGMDLAGDCYPYYAFSTRIGETTYDEGFLERYQADYSVIEVCEGPYQGQRCNEEIFRWLRREAPRTITVCHVMKPEDVDLALLHPNILLASDGLMDNGQGHPRAAGTFPRFLAQYVRTGRISLDDAIAKMTALPAARLGLTNKGTLRRGADADVVVFDLERIQDRASFDQPNAAPEGLDYVLINGEVAMDHGRIVRAGLGRSVRK</sequence>
<dbReference type="Proteomes" id="UP001440599">
    <property type="component" value="Unassembled WGS sequence"/>
</dbReference>
<dbReference type="InterPro" id="IPR050378">
    <property type="entry name" value="Metallo-dep_Hydrolases_sf"/>
</dbReference>
<dbReference type="InterPro" id="IPR013108">
    <property type="entry name" value="Amidohydro_3"/>
</dbReference>
<evidence type="ECO:0000259" key="3">
    <source>
        <dbReference type="Pfam" id="PF07969"/>
    </source>
</evidence>
<dbReference type="Pfam" id="PF01979">
    <property type="entry name" value="Amidohydro_1"/>
    <property type="match status" value="1"/>
</dbReference>
<dbReference type="RefSeq" id="WP_349141351.1">
    <property type="nucleotide sequence ID" value="NZ_JBBMFT010000015.1"/>
</dbReference>
<evidence type="ECO:0000313" key="5">
    <source>
        <dbReference type="Proteomes" id="UP001440599"/>
    </source>
</evidence>
<dbReference type="InterPro" id="IPR023100">
    <property type="entry name" value="D-aminoacylase_insert_dom_sf"/>
</dbReference>
<dbReference type="PANTHER" id="PTHR11647:SF1">
    <property type="entry name" value="COLLAPSIN RESPONSE MEDIATOR PROTEIN"/>
    <property type="match status" value="1"/>
</dbReference>
<dbReference type="Gene3D" id="2.30.40.10">
    <property type="entry name" value="Urease, subunit C, domain 1"/>
    <property type="match status" value="2"/>
</dbReference>
<comment type="caution">
    <text evidence="4">The sequence shown here is derived from an EMBL/GenBank/DDBJ whole genome shotgun (WGS) entry which is preliminary data.</text>
</comment>
<dbReference type="Gene3D" id="3.20.20.140">
    <property type="entry name" value="Metal-dependent hydrolases"/>
    <property type="match status" value="2"/>
</dbReference>
<keyword evidence="5" id="KW-1185">Reference proteome</keyword>